<evidence type="ECO:0000256" key="2">
    <source>
        <dbReference type="ARBA" id="ARBA00022670"/>
    </source>
</evidence>
<dbReference type="InterPro" id="IPR036590">
    <property type="entry name" value="SRAP-like"/>
</dbReference>
<name>A0A095YFE1_9MICC</name>
<dbReference type="PANTHER" id="PTHR13604">
    <property type="entry name" value="DC12-RELATED"/>
    <property type="match status" value="1"/>
</dbReference>
<gene>
    <name evidence="9" type="ORF">HMPREF2128_03510</name>
</gene>
<comment type="similarity">
    <text evidence="1 8">Belongs to the SOS response-associated peptidase family.</text>
</comment>
<evidence type="ECO:0000256" key="1">
    <source>
        <dbReference type="ARBA" id="ARBA00008136"/>
    </source>
</evidence>
<reference evidence="9 10" key="1">
    <citation type="submission" date="2014-07" db="EMBL/GenBank/DDBJ databases">
        <authorList>
            <person name="McCorrison J."/>
            <person name="Sanka R."/>
            <person name="Torralba M."/>
            <person name="Gillis M."/>
            <person name="Haft D.H."/>
            <person name="Methe B."/>
            <person name="Sutton G."/>
            <person name="Nelson K.E."/>
        </authorList>
    </citation>
    <scope>NUCLEOTIDE SEQUENCE [LARGE SCALE GENOMIC DNA]</scope>
    <source>
        <strain evidence="9 10">DNF00011</strain>
    </source>
</reference>
<evidence type="ECO:0000256" key="3">
    <source>
        <dbReference type="ARBA" id="ARBA00022763"/>
    </source>
</evidence>
<keyword evidence="7" id="KW-0456">Lyase</keyword>
<dbReference type="PANTHER" id="PTHR13604:SF0">
    <property type="entry name" value="ABASIC SITE PROCESSING PROTEIN HMCES"/>
    <property type="match status" value="1"/>
</dbReference>
<dbReference type="GO" id="GO:0008233">
    <property type="term" value="F:peptidase activity"/>
    <property type="evidence" value="ECO:0007669"/>
    <property type="project" value="UniProtKB-KW"/>
</dbReference>
<proteinExistence type="inferred from homology"/>
<dbReference type="AlphaFoldDB" id="A0A095YFE1"/>
<evidence type="ECO:0000256" key="7">
    <source>
        <dbReference type="ARBA" id="ARBA00023239"/>
    </source>
</evidence>
<dbReference type="Gene3D" id="3.90.1680.10">
    <property type="entry name" value="SOS response associated peptidase-like"/>
    <property type="match status" value="1"/>
</dbReference>
<accession>A0A095YFE1</accession>
<keyword evidence="4 8" id="KW-0378">Hydrolase</keyword>
<dbReference type="GO" id="GO:0106300">
    <property type="term" value="P:protein-DNA covalent cross-linking repair"/>
    <property type="evidence" value="ECO:0007669"/>
    <property type="project" value="InterPro"/>
</dbReference>
<dbReference type="Proteomes" id="UP000053528">
    <property type="component" value="Unassembled WGS sequence"/>
</dbReference>
<organism evidence="9 10">
    <name type="scientific">Pseudoglutamicibacter albus DNF00011</name>
    <dbReference type="NCBI Taxonomy" id="1401063"/>
    <lineage>
        <taxon>Bacteria</taxon>
        <taxon>Bacillati</taxon>
        <taxon>Actinomycetota</taxon>
        <taxon>Actinomycetes</taxon>
        <taxon>Micrococcales</taxon>
        <taxon>Micrococcaceae</taxon>
        <taxon>Pseudoglutamicibacter</taxon>
    </lineage>
</organism>
<dbReference type="Pfam" id="PF02586">
    <property type="entry name" value="SRAP"/>
    <property type="match status" value="1"/>
</dbReference>
<protein>
    <recommendedName>
        <fullName evidence="8">Abasic site processing protein</fullName>
        <ecNumber evidence="8">3.4.-.-</ecNumber>
    </recommendedName>
</protein>
<dbReference type="InterPro" id="IPR003738">
    <property type="entry name" value="SRAP"/>
</dbReference>
<keyword evidence="6" id="KW-0238">DNA-binding</keyword>
<dbReference type="GO" id="GO:0016829">
    <property type="term" value="F:lyase activity"/>
    <property type="evidence" value="ECO:0007669"/>
    <property type="project" value="UniProtKB-KW"/>
</dbReference>
<dbReference type="EC" id="3.4.-.-" evidence="8"/>
<keyword evidence="3" id="KW-0227">DNA damage</keyword>
<evidence type="ECO:0000256" key="6">
    <source>
        <dbReference type="ARBA" id="ARBA00023125"/>
    </source>
</evidence>
<dbReference type="EMBL" id="JRNH01000011">
    <property type="protein sequence ID" value="KGF20796.1"/>
    <property type="molecule type" value="Genomic_DNA"/>
</dbReference>
<evidence type="ECO:0000256" key="4">
    <source>
        <dbReference type="ARBA" id="ARBA00022801"/>
    </source>
</evidence>
<evidence type="ECO:0000256" key="8">
    <source>
        <dbReference type="RuleBase" id="RU364100"/>
    </source>
</evidence>
<sequence>MCGRYVIARAAGDLMDALGIKMPDADGTEDAYEQLELRPDYNVAPTKDVPIVLERLIEPGDRAGGVENSSGAAGYRRELHVARWGLVPIWAKDLSFSSRAFNARSETVTSKPTFRSAVKARRCAIPVDGYYEWLAPEKPGGRKRPFFVHRKDGAPIVFAGLYEWWKDPNPKQDSAPHVAGDSNTGDSGEENPWVLSCTILTCASPSHEAPGMAGELGLLHDRLPVPLGDEAALSAWLDPESQDAATLVAEAVAHAYDSLGEWEMHEVGPAVGNVRNNGPELITPIDNTDPPLF</sequence>
<keyword evidence="5" id="KW-0190">Covalent protein-DNA linkage</keyword>
<dbReference type="GO" id="GO:0003697">
    <property type="term" value="F:single-stranded DNA binding"/>
    <property type="evidence" value="ECO:0007669"/>
    <property type="project" value="InterPro"/>
</dbReference>
<dbReference type="SUPFAM" id="SSF143081">
    <property type="entry name" value="BB1717-like"/>
    <property type="match status" value="1"/>
</dbReference>
<dbReference type="RefSeq" id="WP_052048304.1">
    <property type="nucleotide sequence ID" value="NZ_JRNH01000011.1"/>
</dbReference>
<evidence type="ECO:0000256" key="5">
    <source>
        <dbReference type="ARBA" id="ARBA00023124"/>
    </source>
</evidence>
<comment type="caution">
    <text evidence="9">The sequence shown here is derived from an EMBL/GenBank/DDBJ whole genome shotgun (WGS) entry which is preliminary data.</text>
</comment>
<evidence type="ECO:0000313" key="9">
    <source>
        <dbReference type="EMBL" id="KGF20796.1"/>
    </source>
</evidence>
<evidence type="ECO:0000313" key="10">
    <source>
        <dbReference type="Proteomes" id="UP000053528"/>
    </source>
</evidence>
<dbReference type="GO" id="GO:0006508">
    <property type="term" value="P:proteolysis"/>
    <property type="evidence" value="ECO:0007669"/>
    <property type="project" value="UniProtKB-KW"/>
</dbReference>
<keyword evidence="2 8" id="KW-0645">Protease</keyword>